<dbReference type="PANTHER" id="PTHR30231:SF41">
    <property type="entry name" value="DNA POLYMERASE III SUBUNIT EPSILON"/>
    <property type="match status" value="1"/>
</dbReference>
<dbReference type="InterPro" id="IPR036397">
    <property type="entry name" value="RNaseH_sf"/>
</dbReference>
<dbReference type="Pfam" id="PF00929">
    <property type="entry name" value="RNase_T"/>
    <property type="match status" value="1"/>
</dbReference>
<dbReference type="SMART" id="SM00479">
    <property type="entry name" value="EXOIII"/>
    <property type="match status" value="1"/>
</dbReference>
<evidence type="ECO:0000313" key="2">
    <source>
        <dbReference type="EMBL" id="GFZ76150.1"/>
    </source>
</evidence>
<dbReference type="SUPFAM" id="SSF53098">
    <property type="entry name" value="Ribonuclease H-like"/>
    <property type="match status" value="1"/>
</dbReference>
<evidence type="ECO:0000313" key="3">
    <source>
        <dbReference type="Proteomes" id="UP000615455"/>
    </source>
</evidence>
<dbReference type="CDD" id="cd06127">
    <property type="entry name" value="DEDDh"/>
    <property type="match status" value="1"/>
</dbReference>
<protein>
    <recommendedName>
        <fullName evidence="1">Exonuclease domain-containing protein</fullName>
    </recommendedName>
</protein>
<dbReference type="Proteomes" id="UP000615455">
    <property type="component" value="Unassembled WGS sequence"/>
</dbReference>
<dbReference type="EMBL" id="BMHE01000008">
    <property type="protein sequence ID" value="GFZ76150.1"/>
    <property type="molecule type" value="Genomic_DNA"/>
</dbReference>
<dbReference type="InterPro" id="IPR012337">
    <property type="entry name" value="RNaseH-like_sf"/>
</dbReference>
<gene>
    <name evidence="2" type="ORF">GCM10008018_22130</name>
</gene>
<feature type="domain" description="Exonuclease" evidence="1">
    <location>
        <begin position="25"/>
        <end position="197"/>
    </location>
</feature>
<dbReference type="RefSeq" id="WP_189011314.1">
    <property type="nucleotide sequence ID" value="NZ_BMHE01000008.1"/>
</dbReference>
<reference evidence="3" key="1">
    <citation type="journal article" date="2019" name="Int. J. Syst. Evol. Microbiol.">
        <title>The Global Catalogue of Microorganisms (GCM) 10K type strain sequencing project: providing services to taxonomists for standard genome sequencing and annotation.</title>
        <authorList>
            <consortium name="The Broad Institute Genomics Platform"/>
            <consortium name="The Broad Institute Genome Sequencing Center for Infectious Disease"/>
            <person name="Wu L."/>
            <person name="Ma J."/>
        </authorList>
    </citation>
    <scope>NUCLEOTIDE SEQUENCE [LARGE SCALE GENOMIC DNA]</scope>
    <source>
        <strain evidence="3">CGMCC 1.15043</strain>
    </source>
</reference>
<sequence>MEISHISETEYSIKGIYLSDLLNKGYCAFDFEATGANQEEEHITQIGAVIIENNQILVDKGFSCFVKSPKSNPELIEKLTGIKNSDIERAPSFPEVYKKFNEFIKQNVLITQAGYEFDWLLLRTECERNNLPMITNTILDTKVLFSYLHPEVQERISTNFLINFYKVDDSDIKRHDALGDSVLIARIFMKLLDEFKQRKINDVIINEPIIVKKVQLTPLS</sequence>
<dbReference type="InterPro" id="IPR013520">
    <property type="entry name" value="Ribonucl_H"/>
</dbReference>
<dbReference type="PANTHER" id="PTHR30231">
    <property type="entry name" value="DNA POLYMERASE III SUBUNIT EPSILON"/>
    <property type="match status" value="1"/>
</dbReference>
<keyword evidence="3" id="KW-1185">Reference proteome</keyword>
<proteinExistence type="predicted"/>
<name>A0ABQ1EKS4_9BACL</name>
<organism evidence="2 3">
    <name type="scientific">Paenibacillus marchantiophytorum</name>
    <dbReference type="NCBI Taxonomy" id="1619310"/>
    <lineage>
        <taxon>Bacteria</taxon>
        <taxon>Bacillati</taxon>
        <taxon>Bacillota</taxon>
        <taxon>Bacilli</taxon>
        <taxon>Bacillales</taxon>
        <taxon>Paenibacillaceae</taxon>
        <taxon>Paenibacillus</taxon>
    </lineage>
</organism>
<comment type="caution">
    <text evidence="2">The sequence shown here is derived from an EMBL/GenBank/DDBJ whole genome shotgun (WGS) entry which is preliminary data.</text>
</comment>
<accession>A0ABQ1EKS4</accession>
<evidence type="ECO:0000259" key="1">
    <source>
        <dbReference type="SMART" id="SM00479"/>
    </source>
</evidence>
<dbReference type="Gene3D" id="3.30.420.10">
    <property type="entry name" value="Ribonuclease H-like superfamily/Ribonuclease H"/>
    <property type="match status" value="1"/>
</dbReference>